<name>H3HAW2_PHYRM</name>
<reference evidence="3" key="1">
    <citation type="journal article" date="2006" name="Science">
        <title>Phytophthora genome sequences uncover evolutionary origins and mechanisms of pathogenesis.</title>
        <authorList>
            <person name="Tyler B.M."/>
            <person name="Tripathy S."/>
            <person name="Zhang X."/>
            <person name="Dehal P."/>
            <person name="Jiang R.H."/>
            <person name="Aerts A."/>
            <person name="Arredondo F.D."/>
            <person name="Baxter L."/>
            <person name="Bensasson D."/>
            <person name="Beynon J.L."/>
            <person name="Chapman J."/>
            <person name="Damasceno C.M."/>
            <person name="Dorrance A.E."/>
            <person name="Dou D."/>
            <person name="Dickerman A.W."/>
            <person name="Dubchak I.L."/>
            <person name="Garbelotto M."/>
            <person name="Gijzen M."/>
            <person name="Gordon S.G."/>
            <person name="Govers F."/>
            <person name="Grunwald N.J."/>
            <person name="Huang W."/>
            <person name="Ivors K.L."/>
            <person name="Jones R.W."/>
            <person name="Kamoun S."/>
            <person name="Krampis K."/>
            <person name="Lamour K.H."/>
            <person name="Lee M.K."/>
            <person name="McDonald W.H."/>
            <person name="Medina M."/>
            <person name="Meijer H.J."/>
            <person name="Nordberg E.K."/>
            <person name="Maclean D.J."/>
            <person name="Ospina-Giraldo M.D."/>
            <person name="Morris P.F."/>
            <person name="Phuntumart V."/>
            <person name="Putnam N.H."/>
            <person name="Rash S."/>
            <person name="Rose J.K."/>
            <person name="Sakihama Y."/>
            <person name="Salamov A.A."/>
            <person name="Savidor A."/>
            <person name="Scheuring C.F."/>
            <person name="Smith B.M."/>
            <person name="Sobral B.W."/>
            <person name="Terry A."/>
            <person name="Torto-Alalibo T.A."/>
            <person name="Win J."/>
            <person name="Xu Z."/>
            <person name="Zhang H."/>
            <person name="Grigoriev I.V."/>
            <person name="Rokhsar D.S."/>
            <person name="Boore J.L."/>
        </authorList>
    </citation>
    <scope>NUCLEOTIDE SEQUENCE [LARGE SCALE GENOMIC DNA]</scope>
    <source>
        <strain evidence="3">Pr102</strain>
    </source>
</reference>
<feature type="compositionally biased region" description="Low complexity" evidence="1">
    <location>
        <begin position="307"/>
        <end position="323"/>
    </location>
</feature>
<evidence type="ECO:0000313" key="2">
    <source>
        <dbReference type="EnsemblProtists" id="Phyra93480"/>
    </source>
</evidence>
<dbReference type="eggNOG" id="ENOG502SSCC">
    <property type="taxonomic scope" value="Eukaryota"/>
</dbReference>
<feature type="compositionally biased region" description="Basic residues" evidence="1">
    <location>
        <begin position="41"/>
        <end position="50"/>
    </location>
</feature>
<dbReference type="EnsemblProtists" id="Phyra93480">
    <property type="protein sequence ID" value="Phyra93480"/>
    <property type="gene ID" value="Phyra93480"/>
</dbReference>
<feature type="compositionally biased region" description="Basic and acidic residues" evidence="1">
    <location>
        <begin position="124"/>
        <end position="138"/>
    </location>
</feature>
<dbReference type="HOGENOM" id="CLU_443786_0_0_1"/>
<feature type="compositionally biased region" description="Low complexity" evidence="1">
    <location>
        <begin position="384"/>
        <end position="393"/>
    </location>
</feature>
<dbReference type="VEuPathDB" id="FungiDB:KRP22_657"/>
<evidence type="ECO:0000313" key="3">
    <source>
        <dbReference type="Proteomes" id="UP000005238"/>
    </source>
</evidence>
<feature type="region of interest" description="Disordered" evidence="1">
    <location>
        <begin position="1"/>
        <end position="414"/>
    </location>
</feature>
<accession>H3HAW2</accession>
<reference evidence="2" key="2">
    <citation type="submission" date="2015-06" db="UniProtKB">
        <authorList>
            <consortium name="EnsemblProtists"/>
        </authorList>
    </citation>
    <scope>IDENTIFICATION</scope>
    <source>
        <strain evidence="2">Pr102</strain>
    </source>
</reference>
<dbReference type="InParanoid" id="H3HAW2"/>
<organism evidence="2 3">
    <name type="scientific">Phytophthora ramorum</name>
    <name type="common">Sudden oak death agent</name>
    <dbReference type="NCBI Taxonomy" id="164328"/>
    <lineage>
        <taxon>Eukaryota</taxon>
        <taxon>Sar</taxon>
        <taxon>Stramenopiles</taxon>
        <taxon>Oomycota</taxon>
        <taxon>Peronosporomycetes</taxon>
        <taxon>Peronosporales</taxon>
        <taxon>Peronosporaceae</taxon>
        <taxon>Phytophthora</taxon>
    </lineage>
</organism>
<dbReference type="AlphaFoldDB" id="H3HAW2"/>
<dbReference type="Proteomes" id="UP000005238">
    <property type="component" value="Unassembled WGS sequence"/>
</dbReference>
<sequence length="616" mass="68389">MKQCNKTSRLVRPTKEISDSSSSDELSAFRISSDEEENVTKKKQQRRKKVNPLVARQKTKKVSNVQELSSSSSDAESEVDEERPRNKNTAPVEIKRAIKSLSASNRIKIAGSSSSSTEEDSELEEKVLSKKLALRSENKQVNLGHTKESSSSSSSDDDSALEQNSLQRKKPGLAKSRKTTTELNNSSKFEHLSSSSSGSDGDSELRGERPQKKKTNPGTSANRAKHVLDFEDLNSSGSSSEDDDNDEVEEKRPQKKRSSRKDTENVSNANDFEGLSSSSNNDEELEEQQPQQVTTCSPLKNSTNTKSGSDSSDFEDLSSSSSGEDNEEKQHMSEPLNIEPKMYDNEPESDSNNGGSASETDSEVAWHPHETTEGENSGEDDIAGKSNEGSGSEWGEDEWQDEGEFVEDNDGNLSDGEVRQAKYVMRNITSHVPLIEETAIRRGVKPTGPPIEFATTHLDEYARKFRWPQHVRNLRNADFSQDPSEILEDYEVLLETKQPALAAEALRCSSRKRERSAGSENQAEPSEQNPSASALLNIARIGGRFGDGFVESLLSANGKALQGIDNGFDYDKRCWSSLPTRKKPIANWRFVLEHVRRTMCRPEDPDTAIYPPMKHE</sequence>
<dbReference type="EMBL" id="DS565999">
    <property type="status" value="NOT_ANNOTATED_CDS"/>
    <property type="molecule type" value="Genomic_DNA"/>
</dbReference>
<keyword evidence="3" id="KW-1185">Reference proteome</keyword>
<feature type="compositionally biased region" description="Polar residues" evidence="1">
    <location>
        <begin position="288"/>
        <end position="306"/>
    </location>
</feature>
<feature type="compositionally biased region" description="Basic residues" evidence="1">
    <location>
        <begin position="167"/>
        <end position="178"/>
    </location>
</feature>
<feature type="compositionally biased region" description="Polar residues" evidence="1">
    <location>
        <begin position="518"/>
        <end position="531"/>
    </location>
</feature>
<dbReference type="VEuPathDB" id="FungiDB:KRP23_7354"/>
<protein>
    <submittedName>
        <fullName evidence="2">Uncharacterized protein</fullName>
    </submittedName>
</protein>
<feature type="region of interest" description="Disordered" evidence="1">
    <location>
        <begin position="508"/>
        <end position="531"/>
    </location>
</feature>
<proteinExistence type="predicted"/>
<feature type="compositionally biased region" description="Acidic residues" evidence="1">
    <location>
        <begin position="394"/>
        <end position="410"/>
    </location>
</feature>
<evidence type="ECO:0000256" key="1">
    <source>
        <dbReference type="SAM" id="MobiDB-lite"/>
    </source>
</evidence>
<feature type="compositionally biased region" description="Polar residues" evidence="1">
    <location>
        <begin position="350"/>
        <end position="359"/>
    </location>
</feature>